<feature type="compositionally biased region" description="Polar residues" evidence="1">
    <location>
        <begin position="27"/>
        <end position="38"/>
    </location>
</feature>
<dbReference type="AlphaFoldDB" id="A0A061RBP0"/>
<feature type="region of interest" description="Disordered" evidence="1">
    <location>
        <begin position="1"/>
        <end position="38"/>
    </location>
</feature>
<accession>A0A061RBP0</accession>
<name>A0A061RBP0_9CHLO</name>
<protein>
    <submittedName>
        <fullName evidence="2">Uncharacterized protein</fullName>
    </submittedName>
</protein>
<dbReference type="EMBL" id="GBEZ01015813">
    <property type="protein sequence ID" value="JAC70382.1"/>
    <property type="molecule type" value="Transcribed_RNA"/>
</dbReference>
<proteinExistence type="predicted"/>
<gene>
    <name evidence="2" type="ORF">TSPGSL018_4263</name>
</gene>
<sequence>SSTHSTRNDRPISQRIKKLRQPGANGSLESTRTNSSNK</sequence>
<feature type="non-terminal residue" evidence="2">
    <location>
        <position position="1"/>
    </location>
</feature>
<reference evidence="2" key="1">
    <citation type="submission" date="2014-05" db="EMBL/GenBank/DDBJ databases">
        <title>The transcriptome of the halophilic microalga Tetraselmis sp. GSL018 isolated from the Great Salt Lake, Utah.</title>
        <authorList>
            <person name="Jinkerson R.E."/>
            <person name="D'Adamo S."/>
            <person name="Posewitz M.C."/>
        </authorList>
    </citation>
    <scope>NUCLEOTIDE SEQUENCE</scope>
    <source>
        <strain evidence="2">GSL018</strain>
    </source>
</reference>
<feature type="compositionally biased region" description="Basic and acidic residues" evidence="1">
    <location>
        <begin position="1"/>
        <end position="12"/>
    </location>
</feature>
<evidence type="ECO:0000256" key="1">
    <source>
        <dbReference type="SAM" id="MobiDB-lite"/>
    </source>
</evidence>
<organism evidence="2">
    <name type="scientific">Tetraselmis sp. GSL018</name>
    <dbReference type="NCBI Taxonomy" id="582737"/>
    <lineage>
        <taxon>Eukaryota</taxon>
        <taxon>Viridiplantae</taxon>
        <taxon>Chlorophyta</taxon>
        <taxon>core chlorophytes</taxon>
        <taxon>Chlorodendrophyceae</taxon>
        <taxon>Chlorodendrales</taxon>
        <taxon>Chlorodendraceae</taxon>
        <taxon>Tetraselmis</taxon>
    </lineage>
</organism>
<evidence type="ECO:0000313" key="2">
    <source>
        <dbReference type="EMBL" id="JAC70382.1"/>
    </source>
</evidence>